<dbReference type="OrthoDB" id="67700at2759"/>
<name>A0A150G3A4_GONPE</name>
<dbReference type="AlphaFoldDB" id="A0A150G3A4"/>
<organism evidence="1 2">
    <name type="scientific">Gonium pectorale</name>
    <name type="common">Green alga</name>
    <dbReference type="NCBI Taxonomy" id="33097"/>
    <lineage>
        <taxon>Eukaryota</taxon>
        <taxon>Viridiplantae</taxon>
        <taxon>Chlorophyta</taxon>
        <taxon>core chlorophytes</taxon>
        <taxon>Chlorophyceae</taxon>
        <taxon>CS clade</taxon>
        <taxon>Chlamydomonadales</taxon>
        <taxon>Volvocaceae</taxon>
        <taxon>Gonium</taxon>
    </lineage>
</organism>
<dbReference type="InterPro" id="IPR035892">
    <property type="entry name" value="C2_domain_sf"/>
</dbReference>
<accession>A0A150G3A4</accession>
<dbReference type="Proteomes" id="UP000075714">
    <property type="component" value="Unassembled WGS sequence"/>
</dbReference>
<protein>
    <submittedName>
        <fullName evidence="1">Uncharacterized protein</fullName>
    </submittedName>
</protein>
<proteinExistence type="predicted"/>
<evidence type="ECO:0000313" key="2">
    <source>
        <dbReference type="Proteomes" id="UP000075714"/>
    </source>
</evidence>
<dbReference type="STRING" id="33097.A0A150G3A4"/>
<comment type="caution">
    <text evidence="1">The sequence shown here is derived from an EMBL/GenBank/DDBJ whole genome shotgun (WGS) entry which is preliminary data.</text>
</comment>
<gene>
    <name evidence="1" type="ORF">GPECTOR_69g452</name>
</gene>
<dbReference type="Gene3D" id="2.60.40.150">
    <property type="entry name" value="C2 domain"/>
    <property type="match status" value="1"/>
</dbReference>
<dbReference type="EMBL" id="LSYV01000070">
    <property type="protein sequence ID" value="KXZ44359.1"/>
    <property type="molecule type" value="Genomic_DNA"/>
</dbReference>
<evidence type="ECO:0000313" key="1">
    <source>
        <dbReference type="EMBL" id="KXZ44359.1"/>
    </source>
</evidence>
<reference evidence="2" key="1">
    <citation type="journal article" date="2016" name="Nat. Commun.">
        <title>The Gonium pectorale genome demonstrates co-option of cell cycle regulation during the evolution of multicellularity.</title>
        <authorList>
            <person name="Hanschen E.R."/>
            <person name="Marriage T.N."/>
            <person name="Ferris P.J."/>
            <person name="Hamaji T."/>
            <person name="Toyoda A."/>
            <person name="Fujiyama A."/>
            <person name="Neme R."/>
            <person name="Noguchi H."/>
            <person name="Minakuchi Y."/>
            <person name="Suzuki M."/>
            <person name="Kawai-Toyooka H."/>
            <person name="Smith D.R."/>
            <person name="Sparks H."/>
            <person name="Anderson J."/>
            <person name="Bakaric R."/>
            <person name="Luria V."/>
            <person name="Karger A."/>
            <person name="Kirschner M.W."/>
            <person name="Durand P.M."/>
            <person name="Michod R.E."/>
            <person name="Nozaki H."/>
            <person name="Olson B.J."/>
        </authorList>
    </citation>
    <scope>NUCLEOTIDE SEQUENCE [LARGE SCALE GENOMIC DNA]</scope>
    <source>
        <strain evidence="2">NIES-2863</strain>
    </source>
</reference>
<keyword evidence="2" id="KW-1185">Reference proteome</keyword>
<sequence>MPLSATDKDTLMGRLMIPVEDVARNGRIKEVWSLQDAERGYIELNLTWQTCHLSLEQQRR</sequence>